<organism evidence="1 2">
    <name type="scientific">Helicostylum pulchrum</name>
    <dbReference type="NCBI Taxonomy" id="562976"/>
    <lineage>
        <taxon>Eukaryota</taxon>
        <taxon>Fungi</taxon>
        <taxon>Fungi incertae sedis</taxon>
        <taxon>Mucoromycota</taxon>
        <taxon>Mucoromycotina</taxon>
        <taxon>Mucoromycetes</taxon>
        <taxon>Mucorales</taxon>
        <taxon>Mucorineae</taxon>
        <taxon>Mucoraceae</taxon>
        <taxon>Helicostylum</taxon>
    </lineage>
</organism>
<evidence type="ECO:0000313" key="2">
    <source>
        <dbReference type="Proteomes" id="UP001476247"/>
    </source>
</evidence>
<keyword evidence="2" id="KW-1185">Reference proteome</keyword>
<dbReference type="EMBL" id="BAABUJ010000043">
    <property type="protein sequence ID" value="GAA5805283.1"/>
    <property type="molecule type" value="Genomic_DNA"/>
</dbReference>
<accession>A0ABP9YF88</accession>
<proteinExistence type="predicted"/>
<reference evidence="1 2" key="1">
    <citation type="submission" date="2024-04" db="EMBL/GenBank/DDBJ databases">
        <title>genome sequences of Mucor flavus KT1a and Helicostylum pulchrum KT1b strains isolation_sourced from the surface of a dry-aged beef.</title>
        <authorList>
            <person name="Toyotome T."/>
            <person name="Hosono M."/>
            <person name="Torimaru M."/>
            <person name="Fukuda K."/>
            <person name="Mikami N."/>
        </authorList>
    </citation>
    <scope>NUCLEOTIDE SEQUENCE [LARGE SCALE GENOMIC DNA]</scope>
    <source>
        <strain evidence="1 2">KT1b</strain>
    </source>
</reference>
<comment type="caution">
    <text evidence="1">The sequence shown here is derived from an EMBL/GenBank/DDBJ whole genome shotgun (WGS) entry which is preliminary data.</text>
</comment>
<name>A0ABP9YF88_9FUNG</name>
<gene>
    <name evidence="1" type="ORF">HPULCUR_010798</name>
</gene>
<protein>
    <submittedName>
        <fullName evidence="1">Uncharacterized protein</fullName>
    </submittedName>
</protein>
<dbReference type="Proteomes" id="UP001476247">
    <property type="component" value="Unassembled WGS sequence"/>
</dbReference>
<sequence>MAIPLGWEAVTLRDHNVSLVKAHLKNLDHNQYFKYSHLITKLIFQETMDSGHSYKFNRLELLELLNQLPNLKEIDFKQIYYPEKYVGYLLDADMQHINNIDTGSNLYYIRSDLLFSVYYKFRSSITCISLLYNQNMINPNSQQINILNSLT</sequence>
<evidence type="ECO:0000313" key="1">
    <source>
        <dbReference type="EMBL" id="GAA5805283.1"/>
    </source>
</evidence>